<reference evidence="1 2" key="2">
    <citation type="submission" date="2018-11" db="EMBL/GenBank/DDBJ databases">
        <authorList>
            <consortium name="Pathogen Informatics"/>
        </authorList>
    </citation>
    <scope>NUCLEOTIDE SEQUENCE [LARGE SCALE GENOMIC DNA]</scope>
    <source>
        <strain evidence="1 2">Costa Rica</strain>
    </source>
</reference>
<name>A0A0R3PB88_ANGCS</name>
<dbReference type="Proteomes" id="UP000267027">
    <property type="component" value="Unassembled WGS sequence"/>
</dbReference>
<dbReference type="EMBL" id="UYYA01000118">
    <property type="protein sequence ID" value="VDM52514.1"/>
    <property type="molecule type" value="Genomic_DNA"/>
</dbReference>
<accession>A0A0R3PB88</accession>
<sequence length="152" mass="16766">MVKKPLLVVNKPASERIPFQGEDISSGDAPIRGRQANSVVAARRRLRLSSSPQLVVVVTTISHRRHSVGRRQLPLCSLLSLPLSEIAVAEVGRRRLLPVLAMDEKTSCDYGEQGASKNQSETDLYPLLFFFFFSWPGATKKEHGGVGKKDVL</sequence>
<dbReference type="WBParaSite" id="ACOC_0000092801-mRNA-1">
    <property type="protein sequence ID" value="ACOC_0000092801-mRNA-1"/>
    <property type="gene ID" value="ACOC_0000092801"/>
</dbReference>
<evidence type="ECO:0000313" key="1">
    <source>
        <dbReference type="EMBL" id="VDM52514.1"/>
    </source>
</evidence>
<protein>
    <submittedName>
        <fullName evidence="1 3">Uncharacterized protein</fullName>
    </submittedName>
</protein>
<evidence type="ECO:0000313" key="2">
    <source>
        <dbReference type="Proteomes" id="UP000267027"/>
    </source>
</evidence>
<organism evidence="3">
    <name type="scientific">Angiostrongylus costaricensis</name>
    <name type="common">Nematode worm</name>
    <dbReference type="NCBI Taxonomy" id="334426"/>
    <lineage>
        <taxon>Eukaryota</taxon>
        <taxon>Metazoa</taxon>
        <taxon>Ecdysozoa</taxon>
        <taxon>Nematoda</taxon>
        <taxon>Chromadorea</taxon>
        <taxon>Rhabditida</taxon>
        <taxon>Rhabditina</taxon>
        <taxon>Rhabditomorpha</taxon>
        <taxon>Strongyloidea</taxon>
        <taxon>Metastrongylidae</taxon>
        <taxon>Angiostrongylus</taxon>
    </lineage>
</organism>
<gene>
    <name evidence="1" type="ORF">ACOC_LOCUS929</name>
</gene>
<dbReference type="AlphaFoldDB" id="A0A0R3PB88"/>
<proteinExistence type="predicted"/>
<reference evidence="3" key="1">
    <citation type="submission" date="2017-02" db="UniProtKB">
        <authorList>
            <consortium name="WormBaseParasite"/>
        </authorList>
    </citation>
    <scope>IDENTIFICATION</scope>
</reference>
<evidence type="ECO:0000313" key="3">
    <source>
        <dbReference type="WBParaSite" id="ACOC_0000092801-mRNA-1"/>
    </source>
</evidence>
<keyword evidence="2" id="KW-1185">Reference proteome</keyword>